<accession>F0T7P7</accession>
<dbReference type="Pfam" id="PF00581">
    <property type="entry name" value="Rhodanese"/>
    <property type="match status" value="1"/>
</dbReference>
<dbReference type="STRING" id="877455.Metbo_1375"/>
<dbReference type="OrthoDB" id="135517at2157"/>
<reference evidence="2 3" key="2">
    <citation type="journal article" date="2014" name="Int. J. Syst. Evol. Microbiol.">
        <title>Methanobacterium paludis sp. nov. and a novel strain of Methanobacterium lacus isolated from northern peatlands.</title>
        <authorList>
            <person name="Cadillo-Quiroz H."/>
            <person name="Brauer S.L."/>
            <person name="Goodson N."/>
            <person name="Yavitt J.B."/>
            <person name="Zinder S.H."/>
        </authorList>
    </citation>
    <scope>NUCLEOTIDE SEQUENCE [LARGE SCALE GENOMIC DNA]</scope>
    <source>
        <strain evidence="2 3">AL-21</strain>
    </source>
</reference>
<dbReference type="GeneID" id="10277826"/>
<dbReference type="InterPro" id="IPR050229">
    <property type="entry name" value="GlpE_sulfurtransferase"/>
</dbReference>
<dbReference type="Proteomes" id="UP000007490">
    <property type="component" value="Chromosome"/>
</dbReference>
<name>F0T7P7_METLA</name>
<dbReference type="PROSITE" id="PS50206">
    <property type="entry name" value="RHODANESE_3"/>
    <property type="match status" value="1"/>
</dbReference>
<dbReference type="eggNOG" id="arCOG02021">
    <property type="taxonomic scope" value="Archaea"/>
</dbReference>
<dbReference type="HOGENOM" id="CLU_089574_13_2_2"/>
<dbReference type="KEGG" id="mel:Metbo_1375"/>
<dbReference type="AlphaFoldDB" id="F0T7P7"/>
<sequence length="116" mass="13413">MFGYGKKKDYDINILDAYDLIVENQSKPKFMILDVRTPQEFAESRIENAKNIDYNSNTFKNEVSKLERDGKYLVYCRSGMRSLNATKIMMDLGFTDVKNMEGGITKWINKGLPIKV</sequence>
<dbReference type="CDD" id="cd00158">
    <property type="entry name" value="RHOD"/>
    <property type="match status" value="1"/>
</dbReference>
<dbReference type="PANTHER" id="PTHR43031">
    <property type="entry name" value="FAD-DEPENDENT OXIDOREDUCTASE"/>
    <property type="match status" value="1"/>
</dbReference>
<dbReference type="RefSeq" id="WP_013644966.1">
    <property type="nucleotide sequence ID" value="NC_015216.1"/>
</dbReference>
<proteinExistence type="predicted"/>
<dbReference type="Gene3D" id="3.40.250.10">
    <property type="entry name" value="Rhodanese-like domain"/>
    <property type="match status" value="1"/>
</dbReference>
<keyword evidence="3" id="KW-1185">Reference proteome</keyword>
<dbReference type="EMBL" id="CP002551">
    <property type="protein sequence ID" value="ADZ09615.1"/>
    <property type="molecule type" value="Genomic_DNA"/>
</dbReference>
<feature type="domain" description="Rhodanese" evidence="1">
    <location>
        <begin position="26"/>
        <end position="116"/>
    </location>
</feature>
<dbReference type="PANTHER" id="PTHR43031:SF1">
    <property type="entry name" value="PYRIDINE NUCLEOTIDE-DISULPHIDE OXIDOREDUCTASE"/>
    <property type="match status" value="1"/>
</dbReference>
<reference evidence="3" key="1">
    <citation type="submission" date="2011-02" db="EMBL/GenBank/DDBJ databases">
        <title>Complete sequence of Methanobacterium sp. AL-21.</title>
        <authorList>
            <consortium name="US DOE Joint Genome Institute"/>
            <person name="Lucas S."/>
            <person name="Copeland A."/>
            <person name="Lapidus A."/>
            <person name="Cheng J.-F."/>
            <person name="Goodwin L."/>
            <person name="Pitluck S."/>
            <person name="Chertkov O."/>
            <person name="Detter J.C."/>
            <person name="Han C."/>
            <person name="Tapia R."/>
            <person name="Land M."/>
            <person name="Hauser L."/>
            <person name="Kyrpides N."/>
            <person name="Ivanova N."/>
            <person name="Mikhailova N."/>
            <person name="Pagani I."/>
            <person name="Cadillo-Quiroz H."/>
            <person name="Imachi H."/>
            <person name="Zinder S."/>
            <person name="Liu W."/>
            <person name="Woyke T."/>
        </authorList>
    </citation>
    <scope>NUCLEOTIDE SEQUENCE [LARGE SCALE GENOMIC DNA]</scope>
    <source>
        <strain evidence="3">AL-21</strain>
    </source>
</reference>
<dbReference type="SMART" id="SM00450">
    <property type="entry name" value="RHOD"/>
    <property type="match status" value="1"/>
</dbReference>
<evidence type="ECO:0000313" key="2">
    <source>
        <dbReference type="EMBL" id="ADZ09615.1"/>
    </source>
</evidence>
<dbReference type="InterPro" id="IPR001763">
    <property type="entry name" value="Rhodanese-like_dom"/>
</dbReference>
<dbReference type="SUPFAM" id="SSF52821">
    <property type="entry name" value="Rhodanese/Cell cycle control phosphatase"/>
    <property type="match status" value="1"/>
</dbReference>
<evidence type="ECO:0000259" key="1">
    <source>
        <dbReference type="PROSITE" id="PS50206"/>
    </source>
</evidence>
<gene>
    <name evidence="2" type="ordered locus">Metbo_1375</name>
</gene>
<dbReference type="InterPro" id="IPR036873">
    <property type="entry name" value="Rhodanese-like_dom_sf"/>
</dbReference>
<protein>
    <submittedName>
        <fullName evidence="2">Rhodanese-like protein</fullName>
    </submittedName>
</protein>
<organism evidence="2 3">
    <name type="scientific">Methanobacterium lacus (strain AL-21)</name>
    <dbReference type="NCBI Taxonomy" id="877455"/>
    <lineage>
        <taxon>Archaea</taxon>
        <taxon>Methanobacteriati</taxon>
        <taxon>Methanobacteriota</taxon>
        <taxon>Methanomada group</taxon>
        <taxon>Methanobacteria</taxon>
        <taxon>Methanobacteriales</taxon>
        <taxon>Methanobacteriaceae</taxon>
        <taxon>Methanobacterium</taxon>
    </lineage>
</organism>
<evidence type="ECO:0000313" key="3">
    <source>
        <dbReference type="Proteomes" id="UP000007490"/>
    </source>
</evidence>